<dbReference type="Proteomes" id="UP000219452">
    <property type="component" value="Unassembled WGS sequence"/>
</dbReference>
<organism evidence="1 2">
    <name type="scientific">Spirosoma fluviale</name>
    <dbReference type="NCBI Taxonomy" id="1597977"/>
    <lineage>
        <taxon>Bacteria</taxon>
        <taxon>Pseudomonadati</taxon>
        <taxon>Bacteroidota</taxon>
        <taxon>Cytophagia</taxon>
        <taxon>Cytophagales</taxon>
        <taxon>Cytophagaceae</taxon>
        <taxon>Spirosoma</taxon>
    </lineage>
</organism>
<keyword evidence="2" id="KW-1185">Reference proteome</keyword>
<protein>
    <submittedName>
        <fullName evidence="1">Uncharacterized protein</fullName>
    </submittedName>
</protein>
<proteinExistence type="predicted"/>
<sequence length="71" mass="8187">MKETKEQQIGWLGMLMSIRPGTSQFADKFPLATLTLVNDWENYSIETDNEMREVSIDASDVESIEILKRVH</sequence>
<accession>A0A286GQ12</accession>
<dbReference type="EMBL" id="OCNH01000007">
    <property type="protein sequence ID" value="SOD97627.1"/>
    <property type="molecule type" value="Genomic_DNA"/>
</dbReference>
<name>A0A286GQ12_9BACT</name>
<evidence type="ECO:0000313" key="1">
    <source>
        <dbReference type="EMBL" id="SOD97627.1"/>
    </source>
</evidence>
<reference evidence="2" key="1">
    <citation type="submission" date="2017-09" db="EMBL/GenBank/DDBJ databases">
        <authorList>
            <person name="Varghese N."/>
            <person name="Submissions S."/>
        </authorList>
    </citation>
    <scope>NUCLEOTIDE SEQUENCE [LARGE SCALE GENOMIC DNA]</scope>
    <source>
        <strain evidence="2">DSM 29961</strain>
    </source>
</reference>
<dbReference type="AlphaFoldDB" id="A0A286GQ12"/>
<evidence type="ECO:0000313" key="2">
    <source>
        <dbReference type="Proteomes" id="UP000219452"/>
    </source>
</evidence>
<gene>
    <name evidence="1" type="ORF">SAMN06269250_5863</name>
</gene>